<gene>
    <name evidence="2" type="ORF">HMPREF9151_00599</name>
</gene>
<name>L1NI76_9BACT</name>
<proteinExistence type="predicted"/>
<dbReference type="PATRIC" id="fig|1127699.3.peg.549"/>
<comment type="caution">
    <text evidence="2">The sequence shown here is derived from an EMBL/GenBank/DDBJ whole genome shotgun (WGS) entry which is preliminary data.</text>
</comment>
<dbReference type="EMBL" id="AMEP01000044">
    <property type="protein sequence ID" value="EKY02892.1"/>
    <property type="molecule type" value="Genomic_DNA"/>
</dbReference>
<protein>
    <submittedName>
        <fullName evidence="2">Uncharacterized protein</fullName>
    </submittedName>
</protein>
<dbReference type="STRING" id="1127699.HMPREF9151_00599"/>
<feature type="transmembrane region" description="Helical" evidence="1">
    <location>
        <begin position="12"/>
        <end position="34"/>
    </location>
</feature>
<reference evidence="2 3" key="1">
    <citation type="submission" date="2012-05" db="EMBL/GenBank/DDBJ databases">
        <authorList>
            <person name="Weinstock G."/>
            <person name="Sodergren E."/>
            <person name="Lobos E.A."/>
            <person name="Fulton L."/>
            <person name="Fulton R."/>
            <person name="Courtney L."/>
            <person name="Fronick C."/>
            <person name="O'Laughlin M."/>
            <person name="Godfrey J."/>
            <person name="Wilson R.M."/>
            <person name="Miner T."/>
            <person name="Farmer C."/>
            <person name="Delehaunty K."/>
            <person name="Cordes M."/>
            <person name="Minx P."/>
            <person name="Tomlinson C."/>
            <person name="Chen J."/>
            <person name="Wollam A."/>
            <person name="Pepin K.H."/>
            <person name="Bhonagiri V."/>
            <person name="Zhang X."/>
            <person name="Suruliraj S."/>
            <person name="Warren W."/>
            <person name="Mitreva M."/>
            <person name="Mardis E.R."/>
            <person name="Wilson R.K."/>
        </authorList>
    </citation>
    <scope>NUCLEOTIDE SEQUENCE [LARGE SCALE GENOMIC DNA]</scope>
    <source>
        <strain evidence="2 3">F0055</strain>
    </source>
</reference>
<accession>L1NI76</accession>
<sequence>MRIYPKFSPIRILFCIFADGMKNILFAFSVLIWLTSCAQKTDDEKAAGLVAEIESLYQSGQYHAALDSIRILRDRFPQALEARKKSLKLWQEASLKLTQQDIARTDSALQVMLKQMQTGKYPPRVWNKMAMKRDSLRIRYDVLCATVRAIHLRQKEK</sequence>
<keyword evidence="1" id="KW-0812">Transmembrane</keyword>
<dbReference type="Proteomes" id="UP000010433">
    <property type="component" value="Unassembled WGS sequence"/>
</dbReference>
<dbReference type="HOGENOM" id="CLU_131500_0_0_10"/>
<dbReference type="AlphaFoldDB" id="L1NI76"/>
<organism evidence="2 3">
    <name type="scientific">Hoylesella saccharolytica F0055</name>
    <dbReference type="NCBI Taxonomy" id="1127699"/>
    <lineage>
        <taxon>Bacteria</taxon>
        <taxon>Pseudomonadati</taxon>
        <taxon>Bacteroidota</taxon>
        <taxon>Bacteroidia</taxon>
        <taxon>Bacteroidales</taxon>
        <taxon>Prevotellaceae</taxon>
        <taxon>Hoylesella</taxon>
    </lineage>
</organism>
<evidence type="ECO:0000256" key="1">
    <source>
        <dbReference type="SAM" id="Phobius"/>
    </source>
</evidence>
<evidence type="ECO:0000313" key="2">
    <source>
        <dbReference type="EMBL" id="EKY02892.1"/>
    </source>
</evidence>
<keyword evidence="1" id="KW-1133">Transmembrane helix</keyword>
<keyword evidence="1" id="KW-0472">Membrane</keyword>
<keyword evidence="3" id="KW-1185">Reference proteome</keyword>
<evidence type="ECO:0000313" key="3">
    <source>
        <dbReference type="Proteomes" id="UP000010433"/>
    </source>
</evidence>